<name>A0A8J8P281_HALGN</name>
<feature type="repeat" description="TPR" evidence="3">
    <location>
        <begin position="225"/>
        <end position="258"/>
    </location>
</feature>
<evidence type="ECO:0008006" key="7">
    <source>
        <dbReference type="Google" id="ProtNLM"/>
    </source>
</evidence>
<feature type="compositionally biased region" description="Basic and acidic residues" evidence="4">
    <location>
        <begin position="423"/>
        <end position="434"/>
    </location>
</feature>
<dbReference type="Gene3D" id="1.25.40.10">
    <property type="entry name" value="Tetratricopeptide repeat domain"/>
    <property type="match status" value="2"/>
</dbReference>
<dbReference type="Pfam" id="PF13181">
    <property type="entry name" value="TPR_8"/>
    <property type="match status" value="1"/>
</dbReference>
<keyword evidence="1" id="KW-0677">Repeat</keyword>
<protein>
    <recommendedName>
        <fullName evidence="7">Tetratricopeptide repeat protein</fullName>
    </recommendedName>
</protein>
<dbReference type="SUPFAM" id="SSF48452">
    <property type="entry name" value="TPR-like"/>
    <property type="match status" value="2"/>
</dbReference>
<evidence type="ECO:0000256" key="2">
    <source>
        <dbReference type="ARBA" id="ARBA00022803"/>
    </source>
</evidence>
<sequence length="488" mass="54993">MQQQEEEEDGEAMEGDGTPDEMSPGQQANGNGNNMEGDDYEEIDYKICGELEEKNRALDEFAQSQTPEGAIQVRIQQLALCKVLVNIHRRDLFILVKAYTNLGEAYLNHKYYEQSLDHLTTALKLNGSLFSKLEETKQFHSHILTLLGKCYMEAGNYKDALSLLEKSLKMNKQVMGEDHHSNCLIYIAMSHVHQRLRDHDAATNLLFQVWEVYQAAFGANSLEVARAYLELAQAHLKKKDYSEAINFQQKALKVYQDQEGAQSVPQDQIADVAITLSEWLEKAERIEEALDVLKQAEQLYEYAYSVVDKRTCKVKRNVALLYLKSNRYEEALDELKEVEELERTLYGEASVQLGKTYKVIGTLFIINSNPQEAREYLMRAHGIFEAKGLLKLLKEVKSKLKMLNSSVKLAAEMAAAEALESDDSGKEGSPDRGKFNSAKAPGGKKKVTVGGTTNMGVAVAKKKKVAKKTVFRNNFVKESDSTPQLQQQ</sequence>
<proteinExistence type="predicted"/>
<dbReference type="AlphaFoldDB" id="A0A8J8P281"/>
<reference evidence="5" key="1">
    <citation type="submission" date="2019-06" db="EMBL/GenBank/DDBJ databases">
        <authorList>
            <person name="Zheng W."/>
        </authorList>
    </citation>
    <scope>NUCLEOTIDE SEQUENCE</scope>
    <source>
        <strain evidence="5">QDHG01</strain>
    </source>
</reference>
<dbReference type="PANTHER" id="PTHR45641">
    <property type="entry name" value="TETRATRICOPEPTIDE REPEAT PROTEIN (AFU_ORTHOLOGUE AFUA_6G03870)"/>
    <property type="match status" value="1"/>
</dbReference>
<evidence type="ECO:0000256" key="4">
    <source>
        <dbReference type="SAM" id="MobiDB-lite"/>
    </source>
</evidence>
<feature type="region of interest" description="Disordered" evidence="4">
    <location>
        <begin position="418"/>
        <end position="451"/>
    </location>
</feature>
<dbReference type="InterPro" id="IPR019734">
    <property type="entry name" value="TPR_rpt"/>
</dbReference>
<dbReference type="InterPro" id="IPR011990">
    <property type="entry name" value="TPR-like_helical_dom_sf"/>
</dbReference>
<dbReference type="EMBL" id="RRYP01001441">
    <property type="protein sequence ID" value="TNV85943.1"/>
    <property type="molecule type" value="Genomic_DNA"/>
</dbReference>
<dbReference type="SMART" id="SM00028">
    <property type="entry name" value="TPR"/>
    <property type="match status" value="5"/>
</dbReference>
<evidence type="ECO:0000313" key="5">
    <source>
        <dbReference type="EMBL" id="TNV85943.1"/>
    </source>
</evidence>
<comment type="caution">
    <text evidence="5">The sequence shown here is derived from an EMBL/GenBank/DDBJ whole genome shotgun (WGS) entry which is preliminary data.</text>
</comment>
<evidence type="ECO:0000313" key="6">
    <source>
        <dbReference type="Proteomes" id="UP000785679"/>
    </source>
</evidence>
<organism evidence="5 6">
    <name type="scientific">Halteria grandinella</name>
    <dbReference type="NCBI Taxonomy" id="5974"/>
    <lineage>
        <taxon>Eukaryota</taxon>
        <taxon>Sar</taxon>
        <taxon>Alveolata</taxon>
        <taxon>Ciliophora</taxon>
        <taxon>Intramacronucleata</taxon>
        <taxon>Spirotrichea</taxon>
        <taxon>Stichotrichia</taxon>
        <taxon>Sporadotrichida</taxon>
        <taxon>Halteriidae</taxon>
        <taxon>Halteria</taxon>
    </lineage>
</organism>
<accession>A0A8J8P281</accession>
<evidence type="ECO:0000256" key="1">
    <source>
        <dbReference type="ARBA" id="ARBA00022737"/>
    </source>
</evidence>
<feature type="compositionally biased region" description="Polar residues" evidence="4">
    <location>
        <begin position="24"/>
        <end position="34"/>
    </location>
</feature>
<feature type="region of interest" description="Disordered" evidence="4">
    <location>
        <begin position="1"/>
        <end position="39"/>
    </location>
</feature>
<evidence type="ECO:0000256" key="3">
    <source>
        <dbReference type="PROSITE-ProRule" id="PRU00339"/>
    </source>
</evidence>
<dbReference type="Pfam" id="PF13424">
    <property type="entry name" value="TPR_12"/>
    <property type="match status" value="2"/>
</dbReference>
<feature type="compositionally biased region" description="Acidic residues" evidence="4">
    <location>
        <begin position="1"/>
        <end position="19"/>
    </location>
</feature>
<dbReference type="Proteomes" id="UP000785679">
    <property type="component" value="Unassembled WGS sequence"/>
</dbReference>
<gene>
    <name evidence="5" type="ORF">FGO68_gene13187</name>
</gene>
<dbReference type="PROSITE" id="PS50005">
    <property type="entry name" value="TPR"/>
    <property type="match status" value="3"/>
</dbReference>
<keyword evidence="2 3" id="KW-0802">TPR repeat</keyword>
<dbReference type="Pfam" id="PF13374">
    <property type="entry name" value="TPR_10"/>
    <property type="match status" value="1"/>
</dbReference>
<dbReference type="OrthoDB" id="626167at2759"/>
<keyword evidence="6" id="KW-1185">Reference proteome</keyword>
<feature type="repeat" description="TPR" evidence="3">
    <location>
        <begin position="96"/>
        <end position="129"/>
    </location>
</feature>
<feature type="repeat" description="TPR" evidence="3">
    <location>
        <begin position="141"/>
        <end position="174"/>
    </location>
</feature>
<dbReference type="PANTHER" id="PTHR45641:SF16">
    <property type="entry name" value="CHROMOSOME UNDETERMINED SCAFFOLD_69, WHOLE GENOME SHOTGUN SEQUENCE"/>
    <property type="match status" value="1"/>
</dbReference>